<feature type="compositionally biased region" description="Low complexity" evidence="1">
    <location>
        <begin position="183"/>
        <end position="198"/>
    </location>
</feature>
<evidence type="ECO:0000313" key="4">
    <source>
        <dbReference type="Proteomes" id="UP000223968"/>
    </source>
</evidence>
<feature type="region of interest" description="Disordered" evidence="1">
    <location>
        <begin position="180"/>
        <end position="229"/>
    </location>
</feature>
<feature type="compositionally biased region" description="Basic and acidic residues" evidence="1">
    <location>
        <begin position="476"/>
        <end position="490"/>
    </location>
</feature>
<dbReference type="InterPro" id="IPR001810">
    <property type="entry name" value="F-box_dom"/>
</dbReference>
<dbReference type="OrthoDB" id="4200124at2759"/>
<feature type="region of interest" description="Disordered" evidence="1">
    <location>
        <begin position="534"/>
        <end position="559"/>
    </location>
</feature>
<evidence type="ECO:0000313" key="3">
    <source>
        <dbReference type="EMBL" id="PGH15918.1"/>
    </source>
</evidence>
<gene>
    <name evidence="3" type="ORF">AJ79_02085</name>
</gene>
<keyword evidence="4" id="KW-1185">Reference proteome</keyword>
<feature type="compositionally biased region" description="Low complexity" evidence="1">
    <location>
        <begin position="989"/>
        <end position="998"/>
    </location>
</feature>
<dbReference type="PROSITE" id="PS50181">
    <property type="entry name" value="FBOX"/>
    <property type="match status" value="1"/>
</dbReference>
<feature type="domain" description="F-box" evidence="2">
    <location>
        <begin position="19"/>
        <end position="64"/>
    </location>
</feature>
<dbReference type="Gene3D" id="1.20.1280.50">
    <property type="match status" value="1"/>
</dbReference>
<feature type="compositionally biased region" description="Basic residues" evidence="1">
    <location>
        <begin position="212"/>
        <end position="228"/>
    </location>
</feature>
<comment type="caution">
    <text evidence="3">The sequence shown here is derived from an EMBL/GenBank/DDBJ whole genome shotgun (WGS) entry which is preliminary data.</text>
</comment>
<feature type="compositionally biased region" description="Polar residues" evidence="1">
    <location>
        <begin position="592"/>
        <end position="603"/>
    </location>
</feature>
<dbReference type="CDD" id="cd22143">
    <property type="entry name" value="F-box_ScMDM30-like"/>
    <property type="match status" value="1"/>
</dbReference>
<sequence>MASPPNGFASSSFGNSLRKPPILSLPPETLSAIFSYASSSDLVNLALVSKSFHDIAAAHLYRSLSHVFAEDDTRTAGQLAVDRLAGILETLTTSDYNYAAFLKEISLDTVHSGDAGERAASEFKYEYSCGKFLNTLFLATIKRIAALESFRWNVRVEISPSVFTALGKQRSLQKLHVRMQAGPSLHSSSATSSSTPQFTPIPPAPVTVSSTTHHHNHHSHHHHHHHHVGPPVPGSMPSYMVQHKSTIGNGDIRPIKRLDVHRVPHAARNFSRFSNLRSLVVLDMDTLDYVSEIAECISSSSTTLKTLKLSFSETLALKARKKTVTDVSDTETAQEDEDDGFTNDPLMTSPPPPPPAAGQSIFGNTNTSTANDADVRRERATQEKALARIFGLEKESAVQKRLEQVAEDAISAADKELQSSLKSSSKNDIDRIFVENLYAIVRNLAKNKGKYASSSKGSKALDKIEKAANKYLERNESADNCPKEKKKTYLTEKGPQKAPSTSKLGAYFTPTISYEFDDIATTTMQHQNMMYPPAPSQAAIPKKGSFPVKKTHTSAASPFISQGLKKTVIHTMKPGKGSSWKSTGPGKIVIDHSSSACTESDSPINKPLPASADSDIPQQSEPVPKTEDKRPEDEFLDVIDIEHPDEDIDEGEDQEFIDPTDGSAEDDVLGPSSGDEARYSEAHGPSYDVEEQSGPSRKGKEPIRGACTISSSSTQPADALDVEMNEDPEDAIHEYIRLHHGIPLETLSIYLIPVKPSVLCRSVNLSVLKHISLLNVGPQRPFWAMLSKLHKTAPLRLTSIHTDNVTPSFLEFLNGLDYLEELFMVERSSRSKVEPFAPKTIVVVDDIRKHVLAKHIKHLKRLMIRNDDDTSWALNKESVKLIGKHGSDLKELVVGLASPNFHLLMQHLSGLRSLHALHILFSQNDYCTSILREIKQCAVDSVIQRPQLKVTYIAVSYALNGPSATTVSRLNRRPRPPGNKKWQIDMHSSDSGPSSSAKGKGKAVEGADSRSFATNETFWAVDDSDDDSDDGRVTVSDGLKIRDVTGVKVWQKEIWDLRL</sequence>
<protein>
    <recommendedName>
        <fullName evidence="2">F-box domain-containing protein</fullName>
    </recommendedName>
</protein>
<feature type="region of interest" description="Disordered" evidence="1">
    <location>
        <begin position="320"/>
        <end position="376"/>
    </location>
</feature>
<dbReference type="EMBL" id="PDNB01000021">
    <property type="protein sequence ID" value="PGH15918.1"/>
    <property type="molecule type" value="Genomic_DNA"/>
</dbReference>
<evidence type="ECO:0000256" key="1">
    <source>
        <dbReference type="SAM" id="MobiDB-lite"/>
    </source>
</evidence>
<evidence type="ECO:0000259" key="2">
    <source>
        <dbReference type="PROSITE" id="PS50181"/>
    </source>
</evidence>
<feature type="compositionally biased region" description="Acidic residues" evidence="1">
    <location>
        <begin position="328"/>
        <end position="341"/>
    </location>
</feature>
<feature type="region of interest" description="Disordered" evidence="1">
    <location>
        <begin position="966"/>
        <end position="1009"/>
    </location>
</feature>
<accession>A0A2B7Y4W7</accession>
<dbReference type="Pfam" id="PF12937">
    <property type="entry name" value="F-box-like"/>
    <property type="match status" value="1"/>
</dbReference>
<feature type="compositionally biased region" description="Basic and acidic residues" evidence="1">
    <location>
        <begin position="624"/>
        <end position="633"/>
    </location>
</feature>
<organism evidence="3 4">
    <name type="scientific">Helicocarpus griseus UAMH5409</name>
    <dbReference type="NCBI Taxonomy" id="1447875"/>
    <lineage>
        <taxon>Eukaryota</taxon>
        <taxon>Fungi</taxon>
        <taxon>Dikarya</taxon>
        <taxon>Ascomycota</taxon>
        <taxon>Pezizomycotina</taxon>
        <taxon>Eurotiomycetes</taxon>
        <taxon>Eurotiomycetidae</taxon>
        <taxon>Onygenales</taxon>
        <taxon>Ajellomycetaceae</taxon>
        <taxon>Helicocarpus</taxon>
    </lineage>
</organism>
<proteinExistence type="predicted"/>
<reference evidence="3 4" key="1">
    <citation type="submission" date="2017-10" db="EMBL/GenBank/DDBJ databases">
        <title>Comparative genomics in systemic dimorphic fungi from Ajellomycetaceae.</title>
        <authorList>
            <person name="Munoz J.F."/>
            <person name="Mcewen J.G."/>
            <person name="Clay O.K."/>
            <person name="Cuomo C.A."/>
        </authorList>
    </citation>
    <scope>NUCLEOTIDE SEQUENCE [LARGE SCALE GENOMIC DNA]</scope>
    <source>
        <strain evidence="3 4">UAMH5409</strain>
    </source>
</reference>
<dbReference type="AlphaFoldDB" id="A0A2B7Y4W7"/>
<feature type="compositionally biased region" description="Acidic residues" evidence="1">
    <location>
        <begin position="634"/>
        <end position="668"/>
    </location>
</feature>
<dbReference type="SUPFAM" id="SSF81383">
    <property type="entry name" value="F-box domain"/>
    <property type="match status" value="1"/>
</dbReference>
<feature type="region of interest" description="Disordered" evidence="1">
    <location>
        <begin position="476"/>
        <end position="502"/>
    </location>
</feature>
<name>A0A2B7Y4W7_9EURO</name>
<feature type="region of interest" description="Disordered" evidence="1">
    <location>
        <begin position="572"/>
        <end position="718"/>
    </location>
</feature>
<dbReference type="SMART" id="SM00256">
    <property type="entry name" value="FBOX"/>
    <property type="match status" value="1"/>
</dbReference>
<dbReference type="STRING" id="1447875.A0A2B7Y4W7"/>
<dbReference type="Proteomes" id="UP000223968">
    <property type="component" value="Unassembled WGS sequence"/>
</dbReference>
<feature type="compositionally biased region" description="Polar residues" evidence="1">
    <location>
        <begin position="361"/>
        <end position="371"/>
    </location>
</feature>
<dbReference type="InterPro" id="IPR036047">
    <property type="entry name" value="F-box-like_dom_sf"/>
</dbReference>